<keyword evidence="2" id="KW-0812">Transmembrane</keyword>
<evidence type="ECO:0000313" key="4">
    <source>
        <dbReference type="Proteomes" id="UP000193144"/>
    </source>
</evidence>
<dbReference type="AlphaFoldDB" id="A0A1Y1ZB94"/>
<reference evidence="3 4" key="1">
    <citation type="submission" date="2016-07" db="EMBL/GenBank/DDBJ databases">
        <title>Pervasive Adenine N6-methylation of Active Genes in Fungi.</title>
        <authorList>
            <consortium name="DOE Joint Genome Institute"/>
            <person name="Mondo S.J."/>
            <person name="Dannebaum R.O."/>
            <person name="Kuo R.C."/>
            <person name="Labutti K."/>
            <person name="Haridas S."/>
            <person name="Kuo A."/>
            <person name="Salamov A."/>
            <person name="Ahrendt S.R."/>
            <person name="Lipzen A."/>
            <person name="Sullivan W."/>
            <person name="Andreopoulos W.B."/>
            <person name="Clum A."/>
            <person name="Lindquist E."/>
            <person name="Daum C."/>
            <person name="Ramamoorthy G.K."/>
            <person name="Gryganskyi A."/>
            <person name="Culley D."/>
            <person name="Magnuson J.K."/>
            <person name="James T.Y."/>
            <person name="O'Malley M.A."/>
            <person name="Stajich J.E."/>
            <person name="Spatafora J.W."/>
            <person name="Visel A."/>
            <person name="Grigoriev I.V."/>
        </authorList>
    </citation>
    <scope>NUCLEOTIDE SEQUENCE [LARGE SCALE GENOMIC DNA]</scope>
    <source>
        <strain evidence="3 4">CBS 115471</strain>
    </source>
</reference>
<evidence type="ECO:0000256" key="1">
    <source>
        <dbReference type="SAM" id="MobiDB-lite"/>
    </source>
</evidence>
<accession>A0A1Y1ZB94</accession>
<keyword evidence="4" id="KW-1185">Reference proteome</keyword>
<comment type="caution">
    <text evidence="3">The sequence shown here is derived from an EMBL/GenBank/DDBJ whole genome shotgun (WGS) entry which is preliminary data.</text>
</comment>
<proteinExistence type="predicted"/>
<keyword evidence="2" id="KW-0472">Membrane</keyword>
<keyword evidence="2" id="KW-1133">Transmembrane helix</keyword>
<evidence type="ECO:0000256" key="2">
    <source>
        <dbReference type="SAM" id="Phobius"/>
    </source>
</evidence>
<dbReference type="Proteomes" id="UP000193144">
    <property type="component" value="Unassembled WGS sequence"/>
</dbReference>
<gene>
    <name evidence="3" type="ORF">BCR34DRAFT_18699</name>
</gene>
<organism evidence="3 4">
    <name type="scientific">Clohesyomyces aquaticus</name>
    <dbReference type="NCBI Taxonomy" id="1231657"/>
    <lineage>
        <taxon>Eukaryota</taxon>
        <taxon>Fungi</taxon>
        <taxon>Dikarya</taxon>
        <taxon>Ascomycota</taxon>
        <taxon>Pezizomycotina</taxon>
        <taxon>Dothideomycetes</taxon>
        <taxon>Pleosporomycetidae</taxon>
        <taxon>Pleosporales</taxon>
        <taxon>Lindgomycetaceae</taxon>
        <taxon>Clohesyomyces</taxon>
    </lineage>
</organism>
<dbReference type="EMBL" id="MCFA01000108">
    <property type="protein sequence ID" value="ORY07519.1"/>
    <property type="molecule type" value="Genomic_DNA"/>
</dbReference>
<evidence type="ECO:0000313" key="3">
    <source>
        <dbReference type="EMBL" id="ORY07519.1"/>
    </source>
</evidence>
<dbReference type="OrthoDB" id="3800696at2759"/>
<name>A0A1Y1ZB94_9PLEO</name>
<protein>
    <submittedName>
        <fullName evidence="3">Uncharacterized protein</fullName>
    </submittedName>
</protein>
<feature type="transmembrane region" description="Helical" evidence="2">
    <location>
        <begin position="109"/>
        <end position="132"/>
    </location>
</feature>
<feature type="compositionally biased region" description="Low complexity" evidence="1">
    <location>
        <begin position="85"/>
        <end position="95"/>
    </location>
</feature>
<feature type="region of interest" description="Disordered" evidence="1">
    <location>
        <begin position="85"/>
        <end position="104"/>
    </location>
</feature>
<sequence>MPTSCEGSIFGNDRFKSTCTGTGYQLSCITGTIFATPGDPSPVSNYQCWPSWTDGNWEATRSVPLSSSIPSPSLTSAPVLLTISSSQPSSSTASTRPEGSGGGGPNGKLIGSIVGPILGFFAVAGIVAFFVIRCLRNRKRIREERKISTVYIDHAGNEFHIKQPGHWTERAFSTPSTSPVVDGNVSPVSPASQVHVEPTLGMDRYGHILYNTNSRDSRAPLEAQASPIPGTANTLS</sequence>